<dbReference type="Proteomes" id="UP000653305">
    <property type="component" value="Unassembled WGS sequence"/>
</dbReference>
<proteinExistence type="predicted"/>
<protein>
    <submittedName>
        <fullName evidence="1">Uncharacterized protein</fullName>
    </submittedName>
</protein>
<evidence type="ECO:0000313" key="2">
    <source>
        <dbReference type="Proteomes" id="UP000653305"/>
    </source>
</evidence>
<dbReference type="EMBL" id="BMAC01001155">
    <property type="protein sequence ID" value="GFQ06070.1"/>
    <property type="molecule type" value="Genomic_DNA"/>
</dbReference>
<gene>
    <name evidence="1" type="ORF">PHJA_002751000</name>
</gene>
<comment type="caution">
    <text evidence="1">The sequence shown here is derived from an EMBL/GenBank/DDBJ whole genome shotgun (WGS) entry which is preliminary data.</text>
</comment>
<reference evidence="1" key="1">
    <citation type="submission" date="2020-07" db="EMBL/GenBank/DDBJ databases">
        <title>Ethylene signaling mediates host invasion by parasitic plants.</title>
        <authorList>
            <person name="Yoshida S."/>
        </authorList>
    </citation>
    <scope>NUCLEOTIDE SEQUENCE</scope>
    <source>
        <strain evidence="1">Okayama</strain>
    </source>
</reference>
<evidence type="ECO:0000313" key="1">
    <source>
        <dbReference type="EMBL" id="GFQ06070.1"/>
    </source>
</evidence>
<sequence>MDERILDGRSRLAQKTGQWVRLAFHRIGRDFRAGGGWRWSDGGLRSCVGGGVGRRGVNRGGWIRIGVNFRAVVGKKNGGGYVGDLANTSKAFLFCFFLQGFVFPRLHEKSQAFDSIKMENGGGFGVKKTKMMARDSAEL</sequence>
<name>A0A830D453_9LAMI</name>
<keyword evidence="2" id="KW-1185">Reference proteome</keyword>
<accession>A0A830D453</accession>
<organism evidence="1 2">
    <name type="scientific">Phtheirospermum japonicum</name>
    <dbReference type="NCBI Taxonomy" id="374723"/>
    <lineage>
        <taxon>Eukaryota</taxon>
        <taxon>Viridiplantae</taxon>
        <taxon>Streptophyta</taxon>
        <taxon>Embryophyta</taxon>
        <taxon>Tracheophyta</taxon>
        <taxon>Spermatophyta</taxon>
        <taxon>Magnoliopsida</taxon>
        <taxon>eudicotyledons</taxon>
        <taxon>Gunneridae</taxon>
        <taxon>Pentapetalae</taxon>
        <taxon>asterids</taxon>
        <taxon>lamiids</taxon>
        <taxon>Lamiales</taxon>
        <taxon>Orobanchaceae</taxon>
        <taxon>Orobanchaceae incertae sedis</taxon>
        <taxon>Phtheirospermum</taxon>
    </lineage>
</organism>
<dbReference type="AlphaFoldDB" id="A0A830D453"/>